<reference evidence="6 7" key="1">
    <citation type="submission" date="2016-10" db="EMBL/GenBank/DDBJ databases">
        <authorList>
            <person name="Varghese N."/>
            <person name="Submissions S."/>
        </authorList>
    </citation>
    <scope>NUCLEOTIDE SEQUENCE [LARGE SCALE GENOMIC DNA]</scope>
    <source>
        <strain evidence="6 7">DSM 17997</strain>
    </source>
</reference>
<dbReference type="Proteomes" id="UP000199663">
    <property type="component" value="Unassembled WGS sequence"/>
</dbReference>
<dbReference type="Pfam" id="PF00535">
    <property type="entry name" value="Glycos_transf_2"/>
    <property type="match status" value="1"/>
</dbReference>
<name>A0A1H3T6E4_9BACT</name>
<dbReference type="PANTHER" id="PTHR43630:SF1">
    <property type="entry name" value="POLY-BETA-1,6-N-ACETYL-D-GLUCOSAMINE SYNTHASE"/>
    <property type="match status" value="1"/>
</dbReference>
<proteinExistence type="inferred from homology"/>
<evidence type="ECO:0000256" key="3">
    <source>
        <dbReference type="ARBA" id="ARBA00022679"/>
    </source>
</evidence>
<organism evidence="6 7">
    <name type="scientific">Rhodonellum ikkaensis</name>
    <dbReference type="NCBI Taxonomy" id="336829"/>
    <lineage>
        <taxon>Bacteria</taxon>
        <taxon>Pseudomonadati</taxon>
        <taxon>Bacteroidota</taxon>
        <taxon>Cytophagia</taxon>
        <taxon>Cytophagales</taxon>
        <taxon>Cytophagaceae</taxon>
        <taxon>Rhodonellum</taxon>
    </lineage>
</organism>
<keyword evidence="7" id="KW-1185">Reference proteome</keyword>
<protein>
    <submittedName>
        <fullName evidence="6">Glycosyltransferase, catalytic subunit of cellulose synthase and poly-beta-1,6-N-acetylglucosamine synthase</fullName>
    </submittedName>
</protein>
<dbReference type="Gene3D" id="3.90.550.10">
    <property type="entry name" value="Spore Coat Polysaccharide Biosynthesis Protein SpsA, Chain A"/>
    <property type="match status" value="1"/>
</dbReference>
<evidence type="ECO:0000256" key="2">
    <source>
        <dbReference type="ARBA" id="ARBA00022676"/>
    </source>
</evidence>
<dbReference type="EMBL" id="FNQC01000015">
    <property type="protein sequence ID" value="SDZ45923.1"/>
    <property type="molecule type" value="Genomic_DNA"/>
</dbReference>
<keyword evidence="4" id="KW-0472">Membrane</keyword>
<dbReference type="SUPFAM" id="SSF53448">
    <property type="entry name" value="Nucleotide-diphospho-sugar transferases"/>
    <property type="match status" value="1"/>
</dbReference>
<keyword evidence="2" id="KW-0328">Glycosyltransferase</keyword>
<comment type="similarity">
    <text evidence="1">Belongs to the glycosyltransferase 2 family.</text>
</comment>
<gene>
    <name evidence="6" type="ORF">SAMN05444412_115100</name>
</gene>
<evidence type="ECO:0000256" key="4">
    <source>
        <dbReference type="SAM" id="Phobius"/>
    </source>
</evidence>
<dbReference type="PANTHER" id="PTHR43630">
    <property type="entry name" value="POLY-BETA-1,6-N-ACETYL-D-GLUCOSAMINE SYNTHASE"/>
    <property type="match status" value="1"/>
</dbReference>
<feature type="transmembrane region" description="Helical" evidence="4">
    <location>
        <begin position="363"/>
        <end position="385"/>
    </location>
</feature>
<dbReference type="InterPro" id="IPR029044">
    <property type="entry name" value="Nucleotide-diphossugar_trans"/>
</dbReference>
<comment type="caution">
    <text evidence="6">The sequence shown here is derived from an EMBL/GenBank/DDBJ whole genome shotgun (WGS) entry which is preliminary data.</text>
</comment>
<evidence type="ECO:0000313" key="6">
    <source>
        <dbReference type="EMBL" id="SDZ45923.1"/>
    </source>
</evidence>
<evidence type="ECO:0000259" key="5">
    <source>
        <dbReference type="Pfam" id="PF00535"/>
    </source>
</evidence>
<evidence type="ECO:0000313" key="7">
    <source>
        <dbReference type="Proteomes" id="UP000199663"/>
    </source>
</evidence>
<feature type="transmembrane region" description="Helical" evidence="4">
    <location>
        <begin position="302"/>
        <end position="326"/>
    </location>
</feature>
<keyword evidence="3" id="KW-0808">Transferase</keyword>
<feature type="transmembrane region" description="Helical" evidence="4">
    <location>
        <begin position="15"/>
        <end position="39"/>
    </location>
</feature>
<keyword evidence="4" id="KW-0812">Transmembrane</keyword>
<accession>A0A1H3T6E4</accession>
<feature type="domain" description="Glycosyltransferase 2-like" evidence="5">
    <location>
        <begin position="62"/>
        <end position="215"/>
    </location>
</feature>
<dbReference type="InterPro" id="IPR001173">
    <property type="entry name" value="Glyco_trans_2-like"/>
</dbReference>
<keyword evidence="4" id="KW-1133">Transmembrane helix</keyword>
<feature type="transmembrane region" description="Helical" evidence="4">
    <location>
        <begin position="332"/>
        <end position="351"/>
    </location>
</feature>
<evidence type="ECO:0000256" key="1">
    <source>
        <dbReference type="ARBA" id="ARBA00006739"/>
    </source>
</evidence>
<sequence>MLKLLLYLPAKDFSMLTVILWILFLVALAIQLFYILIIFGRMSFFYRNKISNPSKSNTEGVTVIVAAHNEKDNLKKLIPILCSQKYPNFDVMIINDRSNDGTKNLLEKMMALYPRLRTVTVKYTPGHVTSKKYALTLGIKVAKNDVLLLTDADCIPKTDKWIELMTAPVRQENKTFSLGFSQYNSGKGFLNRWIQYETLWTGIQYMSFALWKAPFMGVGRNLCYRKSFFMEKKAFKGLWHIDCGDDDLFVNLYATGQNTAVVVDPESLTLSNPKTTWRAYFSQKRRHFHAGKYYRSGDKTKIGVYSATHLLFWLVGLSLLIFLGLAQKWEQFSIIIGIMVVRSILLTSVFTSARKKLEGESKVFGTMFFDFMYLGYFWIIGTMGYQSKKVKWK</sequence>